<dbReference type="PANTHER" id="PTHR13234">
    <property type="entry name" value="GAMMA-INTERFERON INDUCIBLE LYSOSOMAL THIOL REDUCTASE GILT"/>
    <property type="match status" value="1"/>
</dbReference>
<dbReference type="Pfam" id="PF03227">
    <property type="entry name" value="GILT"/>
    <property type="match status" value="1"/>
</dbReference>
<gene>
    <name evidence="4" type="ORF">O3G_MSEX009104</name>
</gene>
<keyword evidence="2" id="KW-0325">Glycoprotein</keyword>
<feature type="chain" id="PRO_5038324629" description="Gamma-interferon-inducible lysosomal thiol reductase" evidence="3">
    <location>
        <begin position="20"/>
        <end position="225"/>
    </location>
</feature>
<comment type="similarity">
    <text evidence="1">Belongs to the GILT family.</text>
</comment>
<keyword evidence="5" id="KW-1185">Reference proteome</keyword>
<evidence type="ECO:0000256" key="3">
    <source>
        <dbReference type="SAM" id="SignalP"/>
    </source>
</evidence>
<dbReference type="InterPro" id="IPR004911">
    <property type="entry name" value="Interferon-induced_GILT"/>
</dbReference>
<dbReference type="EMBL" id="JH668485">
    <property type="protein sequence ID" value="KAG6455193.1"/>
    <property type="molecule type" value="Genomic_DNA"/>
</dbReference>
<dbReference type="GO" id="GO:0016671">
    <property type="term" value="F:oxidoreductase activity, acting on a sulfur group of donors, disulfide as acceptor"/>
    <property type="evidence" value="ECO:0007669"/>
    <property type="project" value="InterPro"/>
</dbReference>
<dbReference type="Proteomes" id="UP000791440">
    <property type="component" value="Unassembled WGS sequence"/>
</dbReference>
<accession>A0A922CRI2</accession>
<sequence length="225" mass="25336">MYLVNFCIAINIISAFVQCDDITKQSDLSSTIKSNDEHQITNEDTDMTAVEKVNVKIYYETLCPYCINFFVYYLQPEIVSLHKYLNIRLYPYGNAETKEEGDHYEITCQHGESECYGNKLHACAIDIIKNVTKSTLYNCCLMGNQSDDNAATECGVQMKIDADPIKECAKSDKGNQLLKDYGEKSMYVGYPGVPFILVDGKTSSADVFKKDICEAFIEPPPPCKT</sequence>
<dbReference type="AlphaFoldDB" id="A0A922CRI2"/>
<dbReference type="Gene3D" id="3.40.30.10">
    <property type="entry name" value="Glutaredoxin"/>
    <property type="match status" value="1"/>
</dbReference>
<dbReference type="SUPFAM" id="SSF52833">
    <property type="entry name" value="Thioredoxin-like"/>
    <property type="match status" value="1"/>
</dbReference>
<organism evidence="4 5">
    <name type="scientific">Manduca sexta</name>
    <name type="common">Tobacco hawkmoth</name>
    <name type="synonym">Tobacco hornworm</name>
    <dbReference type="NCBI Taxonomy" id="7130"/>
    <lineage>
        <taxon>Eukaryota</taxon>
        <taxon>Metazoa</taxon>
        <taxon>Ecdysozoa</taxon>
        <taxon>Arthropoda</taxon>
        <taxon>Hexapoda</taxon>
        <taxon>Insecta</taxon>
        <taxon>Pterygota</taxon>
        <taxon>Neoptera</taxon>
        <taxon>Endopterygota</taxon>
        <taxon>Lepidoptera</taxon>
        <taxon>Glossata</taxon>
        <taxon>Ditrysia</taxon>
        <taxon>Bombycoidea</taxon>
        <taxon>Sphingidae</taxon>
        <taxon>Sphinginae</taxon>
        <taxon>Sphingini</taxon>
        <taxon>Manduca</taxon>
    </lineage>
</organism>
<proteinExistence type="inferred from homology"/>
<dbReference type="EMBL" id="JH668485">
    <property type="protein sequence ID" value="KAG6455195.1"/>
    <property type="molecule type" value="Genomic_DNA"/>
</dbReference>
<evidence type="ECO:0000256" key="2">
    <source>
        <dbReference type="ARBA" id="ARBA00023180"/>
    </source>
</evidence>
<evidence type="ECO:0000313" key="5">
    <source>
        <dbReference type="Proteomes" id="UP000791440"/>
    </source>
</evidence>
<evidence type="ECO:0000313" key="4">
    <source>
        <dbReference type="EMBL" id="KAG6455193.1"/>
    </source>
</evidence>
<reference evidence="4" key="1">
    <citation type="journal article" date="2016" name="Insect Biochem. Mol. Biol.">
        <title>Multifaceted biological insights from a draft genome sequence of the tobacco hornworm moth, Manduca sexta.</title>
        <authorList>
            <person name="Kanost M.R."/>
            <person name="Arrese E.L."/>
            <person name="Cao X."/>
            <person name="Chen Y.R."/>
            <person name="Chellapilla S."/>
            <person name="Goldsmith M.R."/>
            <person name="Grosse-Wilde E."/>
            <person name="Heckel D.G."/>
            <person name="Herndon N."/>
            <person name="Jiang H."/>
            <person name="Papanicolaou A."/>
            <person name="Qu J."/>
            <person name="Soulages J.L."/>
            <person name="Vogel H."/>
            <person name="Walters J."/>
            <person name="Waterhouse R.M."/>
            <person name="Ahn S.J."/>
            <person name="Almeida F.C."/>
            <person name="An C."/>
            <person name="Aqrawi P."/>
            <person name="Bretschneider A."/>
            <person name="Bryant W.B."/>
            <person name="Bucks S."/>
            <person name="Chao H."/>
            <person name="Chevignon G."/>
            <person name="Christen J.M."/>
            <person name="Clarke D.F."/>
            <person name="Dittmer N.T."/>
            <person name="Ferguson L.C.F."/>
            <person name="Garavelou S."/>
            <person name="Gordon K.H.J."/>
            <person name="Gunaratna R.T."/>
            <person name="Han Y."/>
            <person name="Hauser F."/>
            <person name="He Y."/>
            <person name="Heidel-Fischer H."/>
            <person name="Hirsh A."/>
            <person name="Hu Y."/>
            <person name="Jiang H."/>
            <person name="Kalra D."/>
            <person name="Klinner C."/>
            <person name="Konig C."/>
            <person name="Kovar C."/>
            <person name="Kroll A.R."/>
            <person name="Kuwar S.S."/>
            <person name="Lee S.L."/>
            <person name="Lehman R."/>
            <person name="Li K."/>
            <person name="Li Z."/>
            <person name="Liang H."/>
            <person name="Lovelace S."/>
            <person name="Lu Z."/>
            <person name="Mansfield J.H."/>
            <person name="McCulloch K.J."/>
            <person name="Mathew T."/>
            <person name="Morton B."/>
            <person name="Muzny D.M."/>
            <person name="Neunemann D."/>
            <person name="Ongeri F."/>
            <person name="Pauchet Y."/>
            <person name="Pu L.L."/>
            <person name="Pyrousis I."/>
            <person name="Rao X.J."/>
            <person name="Redding A."/>
            <person name="Roesel C."/>
            <person name="Sanchez-Gracia A."/>
            <person name="Schaack S."/>
            <person name="Shukla A."/>
            <person name="Tetreau G."/>
            <person name="Wang Y."/>
            <person name="Xiong G.H."/>
            <person name="Traut W."/>
            <person name="Walsh T.K."/>
            <person name="Worley K.C."/>
            <person name="Wu D."/>
            <person name="Wu W."/>
            <person name="Wu Y.Q."/>
            <person name="Zhang X."/>
            <person name="Zou Z."/>
            <person name="Zucker H."/>
            <person name="Briscoe A.D."/>
            <person name="Burmester T."/>
            <person name="Clem R.J."/>
            <person name="Feyereisen R."/>
            <person name="Grimmelikhuijzen C.J.P."/>
            <person name="Hamodrakas S.J."/>
            <person name="Hansson B.S."/>
            <person name="Huguet E."/>
            <person name="Jermiin L.S."/>
            <person name="Lan Q."/>
            <person name="Lehman H.K."/>
            <person name="Lorenzen M."/>
            <person name="Merzendorfer H."/>
            <person name="Michalopoulos I."/>
            <person name="Morton D.B."/>
            <person name="Muthukrishnan S."/>
            <person name="Oakeshott J.G."/>
            <person name="Palmer W."/>
            <person name="Park Y."/>
            <person name="Passarelli A.L."/>
            <person name="Rozas J."/>
            <person name="Schwartz L.M."/>
            <person name="Smith W."/>
            <person name="Southgate A."/>
            <person name="Vilcinskas A."/>
            <person name="Vogt R."/>
            <person name="Wang P."/>
            <person name="Werren J."/>
            <person name="Yu X.Q."/>
            <person name="Zhou J.J."/>
            <person name="Brown S.J."/>
            <person name="Scherer S.E."/>
            <person name="Richards S."/>
            <person name="Blissard G.W."/>
        </authorList>
    </citation>
    <scope>NUCLEOTIDE SEQUENCE</scope>
</reference>
<evidence type="ECO:0000256" key="1">
    <source>
        <dbReference type="ARBA" id="ARBA00005679"/>
    </source>
</evidence>
<feature type="signal peptide" evidence="3">
    <location>
        <begin position="1"/>
        <end position="19"/>
    </location>
</feature>
<dbReference type="EMBL" id="JH668485">
    <property type="protein sequence ID" value="KAG6455194.1"/>
    <property type="molecule type" value="Genomic_DNA"/>
</dbReference>
<dbReference type="PANTHER" id="PTHR13234:SF71">
    <property type="entry name" value="GAMMA-INTERFERON-INDUCIBLE LYSOSOMAL THIOL REDUCTASE-LIKE PROTEIN"/>
    <property type="match status" value="1"/>
</dbReference>
<dbReference type="OrthoDB" id="958254at2759"/>
<comment type="caution">
    <text evidence="4">The sequence shown here is derived from an EMBL/GenBank/DDBJ whole genome shotgun (WGS) entry which is preliminary data.</text>
</comment>
<protein>
    <recommendedName>
        <fullName evidence="6">Gamma-interferon-inducible lysosomal thiol reductase</fullName>
    </recommendedName>
</protein>
<reference evidence="4" key="2">
    <citation type="submission" date="2020-12" db="EMBL/GenBank/DDBJ databases">
        <authorList>
            <person name="Kanost M."/>
        </authorList>
    </citation>
    <scope>NUCLEOTIDE SEQUENCE</scope>
</reference>
<evidence type="ECO:0008006" key="6">
    <source>
        <dbReference type="Google" id="ProtNLM"/>
    </source>
</evidence>
<keyword evidence="3" id="KW-0732">Signal</keyword>
<name>A0A922CRI2_MANSE</name>
<dbReference type="InterPro" id="IPR036249">
    <property type="entry name" value="Thioredoxin-like_sf"/>
</dbReference>